<protein>
    <submittedName>
        <fullName evidence="2">Uncharacterized protein</fullName>
    </submittedName>
</protein>
<dbReference type="AlphaFoldDB" id="A0A1L9PVI5"/>
<keyword evidence="3" id="KW-1185">Reference proteome</keyword>
<sequence>MDLSSLEGPPIRDSRFSGSPTPSAASVPHIRLEHTFSPVSPMETNTWDLPPRPASTSAIAPRSKYPNAGSNGLQQNILHSNEYNARPNYRTPPNQSLHPEVSREVAHRSGAMLSPSRAPRSHSNSVSSPHQLVWIESEQIWVLTTRTTTPTLPQRPQYPRSSPGSVANTGPQYPPQSTNPYPPQSTNLYPPTADYEADIEAVEAEDLPPPYEQHVFDQPLGPILPAVARVRPEQIPQRGSRWTAIGRRVG</sequence>
<name>A0A1L9PVI5_ASPVE</name>
<dbReference type="OrthoDB" id="4349176at2759"/>
<evidence type="ECO:0000256" key="1">
    <source>
        <dbReference type="SAM" id="MobiDB-lite"/>
    </source>
</evidence>
<feature type="region of interest" description="Disordered" evidence="1">
    <location>
        <begin position="1"/>
        <end position="129"/>
    </location>
</feature>
<feature type="region of interest" description="Disordered" evidence="1">
    <location>
        <begin position="146"/>
        <end position="187"/>
    </location>
</feature>
<gene>
    <name evidence="2" type="ORF">ASPVEDRAFT_31814</name>
</gene>
<proteinExistence type="predicted"/>
<dbReference type="Proteomes" id="UP000184073">
    <property type="component" value="Unassembled WGS sequence"/>
</dbReference>
<feature type="compositionally biased region" description="Polar residues" evidence="1">
    <location>
        <begin position="159"/>
        <end position="187"/>
    </location>
</feature>
<dbReference type="RefSeq" id="XP_040671198.1">
    <property type="nucleotide sequence ID" value="XM_040810531.1"/>
</dbReference>
<feature type="compositionally biased region" description="Polar residues" evidence="1">
    <location>
        <begin position="68"/>
        <end position="83"/>
    </location>
</feature>
<organism evidence="2 3">
    <name type="scientific">Aspergillus versicolor CBS 583.65</name>
    <dbReference type="NCBI Taxonomy" id="1036611"/>
    <lineage>
        <taxon>Eukaryota</taxon>
        <taxon>Fungi</taxon>
        <taxon>Dikarya</taxon>
        <taxon>Ascomycota</taxon>
        <taxon>Pezizomycotina</taxon>
        <taxon>Eurotiomycetes</taxon>
        <taxon>Eurotiomycetidae</taxon>
        <taxon>Eurotiales</taxon>
        <taxon>Aspergillaceae</taxon>
        <taxon>Aspergillus</taxon>
        <taxon>Aspergillus subgen. Nidulantes</taxon>
    </lineage>
</organism>
<evidence type="ECO:0000313" key="2">
    <source>
        <dbReference type="EMBL" id="OJJ05436.1"/>
    </source>
</evidence>
<feature type="compositionally biased region" description="Low complexity" evidence="1">
    <location>
        <begin position="146"/>
        <end position="157"/>
    </location>
</feature>
<dbReference type="EMBL" id="KV878133">
    <property type="protein sequence ID" value="OJJ05436.1"/>
    <property type="molecule type" value="Genomic_DNA"/>
</dbReference>
<accession>A0A1L9PVI5</accession>
<dbReference type="VEuPathDB" id="FungiDB:ASPVEDRAFT_31814"/>
<reference evidence="3" key="1">
    <citation type="journal article" date="2017" name="Genome Biol.">
        <title>Comparative genomics reveals high biological diversity and specific adaptations in the industrially and medically important fungal genus Aspergillus.</title>
        <authorList>
            <person name="de Vries R.P."/>
            <person name="Riley R."/>
            <person name="Wiebenga A."/>
            <person name="Aguilar-Osorio G."/>
            <person name="Amillis S."/>
            <person name="Uchima C.A."/>
            <person name="Anderluh G."/>
            <person name="Asadollahi M."/>
            <person name="Askin M."/>
            <person name="Barry K."/>
            <person name="Battaglia E."/>
            <person name="Bayram O."/>
            <person name="Benocci T."/>
            <person name="Braus-Stromeyer S.A."/>
            <person name="Caldana C."/>
            <person name="Canovas D."/>
            <person name="Cerqueira G.C."/>
            <person name="Chen F."/>
            <person name="Chen W."/>
            <person name="Choi C."/>
            <person name="Clum A."/>
            <person name="Dos Santos R.A."/>
            <person name="Damasio A.R."/>
            <person name="Diallinas G."/>
            <person name="Emri T."/>
            <person name="Fekete E."/>
            <person name="Flipphi M."/>
            <person name="Freyberg S."/>
            <person name="Gallo A."/>
            <person name="Gournas C."/>
            <person name="Habgood R."/>
            <person name="Hainaut M."/>
            <person name="Harispe M.L."/>
            <person name="Henrissat B."/>
            <person name="Hilden K.S."/>
            <person name="Hope R."/>
            <person name="Hossain A."/>
            <person name="Karabika E."/>
            <person name="Karaffa L."/>
            <person name="Karanyi Z."/>
            <person name="Krasevec N."/>
            <person name="Kuo A."/>
            <person name="Kusch H."/>
            <person name="LaButti K."/>
            <person name="Lagendijk E.L."/>
            <person name="Lapidus A."/>
            <person name="Levasseur A."/>
            <person name="Lindquist E."/>
            <person name="Lipzen A."/>
            <person name="Logrieco A.F."/>
            <person name="MacCabe A."/>
            <person name="Maekelae M.R."/>
            <person name="Malavazi I."/>
            <person name="Melin P."/>
            <person name="Meyer V."/>
            <person name="Mielnichuk N."/>
            <person name="Miskei M."/>
            <person name="Molnar A.P."/>
            <person name="Mule G."/>
            <person name="Ngan C.Y."/>
            <person name="Orejas M."/>
            <person name="Orosz E."/>
            <person name="Ouedraogo J.P."/>
            <person name="Overkamp K.M."/>
            <person name="Park H.-S."/>
            <person name="Perrone G."/>
            <person name="Piumi F."/>
            <person name="Punt P.J."/>
            <person name="Ram A.F."/>
            <person name="Ramon A."/>
            <person name="Rauscher S."/>
            <person name="Record E."/>
            <person name="Riano-Pachon D.M."/>
            <person name="Robert V."/>
            <person name="Roehrig J."/>
            <person name="Ruller R."/>
            <person name="Salamov A."/>
            <person name="Salih N.S."/>
            <person name="Samson R.A."/>
            <person name="Sandor E."/>
            <person name="Sanguinetti M."/>
            <person name="Schuetze T."/>
            <person name="Sepcic K."/>
            <person name="Shelest E."/>
            <person name="Sherlock G."/>
            <person name="Sophianopoulou V."/>
            <person name="Squina F.M."/>
            <person name="Sun H."/>
            <person name="Susca A."/>
            <person name="Todd R.B."/>
            <person name="Tsang A."/>
            <person name="Unkles S.E."/>
            <person name="van de Wiele N."/>
            <person name="van Rossen-Uffink D."/>
            <person name="Oliveira J.V."/>
            <person name="Vesth T.C."/>
            <person name="Visser J."/>
            <person name="Yu J.-H."/>
            <person name="Zhou M."/>
            <person name="Andersen M.R."/>
            <person name="Archer D.B."/>
            <person name="Baker S.E."/>
            <person name="Benoit I."/>
            <person name="Brakhage A.A."/>
            <person name="Braus G.H."/>
            <person name="Fischer R."/>
            <person name="Frisvad J.C."/>
            <person name="Goldman G.H."/>
            <person name="Houbraken J."/>
            <person name="Oakley B."/>
            <person name="Pocsi I."/>
            <person name="Scazzocchio C."/>
            <person name="Seiboth B."/>
            <person name="vanKuyk P.A."/>
            <person name="Wortman J."/>
            <person name="Dyer P.S."/>
            <person name="Grigoriev I.V."/>
        </authorList>
    </citation>
    <scope>NUCLEOTIDE SEQUENCE [LARGE SCALE GENOMIC DNA]</scope>
    <source>
        <strain evidence="3">CBS 583.65</strain>
    </source>
</reference>
<evidence type="ECO:0000313" key="3">
    <source>
        <dbReference type="Proteomes" id="UP000184073"/>
    </source>
</evidence>
<dbReference type="GeneID" id="63726042"/>